<dbReference type="SMART" id="SM00220">
    <property type="entry name" value="S_TKc"/>
    <property type="match status" value="1"/>
</dbReference>
<protein>
    <recommendedName>
        <fullName evidence="1">non-specific serine/threonine protein kinase</fullName>
        <ecNumber evidence="1">2.7.11.1</ecNumber>
    </recommendedName>
</protein>
<proteinExistence type="predicted"/>
<feature type="compositionally biased region" description="Polar residues" evidence="9">
    <location>
        <begin position="322"/>
        <end position="349"/>
    </location>
</feature>
<dbReference type="Proteomes" id="UP000053477">
    <property type="component" value="Unassembled WGS sequence"/>
</dbReference>
<feature type="compositionally biased region" description="Low complexity" evidence="9">
    <location>
        <begin position="539"/>
        <end position="577"/>
    </location>
</feature>
<feature type="compositionally biased region" description="Low complexity" evidence="9">
    <location>
        <begin position="607"/>
        <end position="619"/>
    </location>
</feature>
<keyword evidence="4" id="KW-0547">Nucleotide-binding</keyword>
<feature type="compositionally biased region" description="Low complexity" evidence="9">
    <location>
        <begin position="1019"/>
        <end position="1028"/>
    </location>
</feature>
<dbReference type="GO" id="GO:0005737">
    <property type="term" value="C:cytoplasm"/>
    <property type="evidence" value="ECO:0007669"/>
    <property type="project" value="TreeGrafter"/>
</dbReference>
<evidence type="ECO:0000256" key="2">
    <source>
        <dbReference type="ARBA" id="ARBA00022527"/>
    </source>
</evidence>
<gene>
    <name evidence="11" type="ORF">SCHPADRAFT_923009</name>
</gene>
<feature type="region of interest" description="Disordered" evidence="9">
    <location>
        <begin position="310"/>
        <end position="739"/>
    </location>
</feature>
<sequence length="1266" mass="136652">MAFPPMYAQQPAKGTLMPGQMISVNMYNVQVERFLSQGGFAHVYLVRTAEPVFGTTHHVLKRIAVANEAMLGNVKKEVDIMRILRGHPNIVYLIDAAWHRMDDGVYEVFILMEFCSGGGIIDMMNRRLRERLTEAEILQVFVDVCEGVAAMHNLRPPLLHRDLKVENILQSSPTSYKLCDFGSTVPVATRPPSTTQEIRALEADLNQHTTLQYRAPEMVDVYLRRPVDEKSDVWALGVLLYKLCYYTTPFEEHGVLAILNVQYKFPPYPVYSQQLNALIASMLREHGAHRPTAFEVLNTVHAMRGTRSRFTYTIPPPRQPLSPRNAQSPQAIMTAERISSANARDSASPISAPRERFPEPVAPMRRGRPSSPTRGRKQSDDAFGLLDTASGSTWNVKPAKAHKSGLATVSTEMWKRKPVPSIEPSGSKLGDAWEVSSSSKSSQTTSAMNGFGDSFESNLRSTATPSSSSSLSMFTNVGAKQSSNIRSDSSTRLGSSSQRPDAFDSLSVFPTKSQAMTLGDAQKAALSAPKPGLSPSPQPFSKLSISPSPSSTSAHSPAQLATSSPLPPLSSNLGPSPAVRPKLSSQGLSVEERFPSLENLDAELLKSLSPSPSVSSDAPPQLPKRPGTRSEKSSSSATQFTANIATGSSKPSTTHMSTLAVAGSRPDGVRSQQVTGTAMRESRDRPQKFQSPSPLKANNITNGESSYSGASSSQDSAGRGTQQSSTRPALVRKHRSSVTMKLDTRGTINNNNLVDITSPVEPSKPMELPKDWLTGDDSTLLNHAVLRASPERRTAVLPNTVSMVSPQEAELSPTKRAFVPDTASNDIDDGWNTGMRRKDSSSDDAEDGPEDAFSYRKPTKSSQQKKSGRAQQSKQNSVHDLVDLWGGGVTSPKQPPPQPSSTSATKMEERRASAFFAAPPLTSAPSTKETMKSPPIAPKPSTAIDMDRLMSRSTITPMKSSSDDSKKSSSTNHLRQPSAPAPRDKQSISPTKPSTPRTSRSRPQSMLILPVQKSVSENSVSPAPGSALLPPPSPSKARSSRRSSISDLVSRYEAIDVTKSISSGNLVPLPGTKPARLKVADSPVPSPSAASQRFPKISPSTSPSRLTFNSSFGTGATSNGRDAGRSSSPTPGGRLSPPPFGRRSTSPAEQREPVRPSTFRTTNWTDSSSATKTSKEPKATSNYADERPRTPSPILRARAKFKEEQQAAAPASSSDEPRSPSPEKPFQGVSKLIDQWQKKTEEAGSDRNMGSKGGGSRFRRDVLVGK</sequence>
<feature type="compositionally biased region" description="Low complexity" evidence="9">
    <location>
        <begin position="457"/>
        <end position="472"/>
    </location>
</feature>
<evidence type="ECO:0000256" key="6">
    <source>
        <dbReference type="ARBA" id="ARBA00022840"/>
    </source>
</evidence>
<dbReference type="OrthoDB" id="2018507at2759"/>
<evidence type="ECO:0000259" key="10">
    <source>
        <dbReference type="PROSITE" id="PS50011"/>
    </source>
</evidence>
<organism evidence="11 12">
    <name type="scientific">Schizopora paradoxa</name>
    <dbReference type="NCBI Taxonomy" id="27342"/>
    <lineage>
        <taxon>Eukaryota</taxon>
        <taxon>Fungi</taxon>
        <taxon>Dikarya</taxon>
        <taxon>Basidiomycota</taxon>
        <taxon>Agaricomycotina</taxon>
        <taxon>Agaricomycetes</taxon>
        <taxon>Hymenochaetales</taxon>
        <taxon>Schizoporaceae</taxon>
        <taxon>Schizopora</taxon>
    </lineage>
</organism>
<evidence type="ECO:0000256" key="7">
    <source>
        <dbReference type="ARBA" id="ARBA00047899"/>
    </source>
</evidence>
<feature type="compositionally biased region" description="Polar residues" evidence="9">
    <location>
        <begin position="1158"/>
        <end position="1172"/>
    </location>
</feature>
<feature type="compositionally biased region" description="Basic and acidic residues" evidence="9">
    <location>
        <begin position="1236"/>
        <end position="1245"/>
    </location>
</feature>
<feature type="compositionally biased region" description="Low complexity" evidence="9">
    <location>
        <begin position="486"/>
        <end position="499"/>
    </location>
</feature>
<dbReference type="EC" id="2.7.11.1" evidence="1"/>
<evidence type="ECO:0000313" key="12">
    <source>
        <dbReference type="Proteomes" id="UP000053477"/>
    </source>
</evidence>
<reference evidence="11 12" key="1">
    <citation type="submission" date="2015-04" db="EMBL/GenBank/DDBJ databases">
        <title>Complete genome sequence of Schizopora paradoxa KUC8140, a cosmopolitan wood degrader in East Asia.</title>
        <authorList>
            <consortium name="DOE Joint Genome Institute"/>
            <person name="Min B."/>
            <person name="Park H."/>
            <person name="Jang Y."/>
            <person name="Kim J.-J."/>
            <person name="Kim K.H."/>
            <person name="Pangilinan J."/>
            <person name="Lipzen A."/>
            <person name="Riley R."/>
            <person name="Grigoriev I.V."/>
            <person name="Spatafora J.W."/>
            <person name="Choi I.-G."/>
        </authorList>
    </citation>
    <scope>NUCLEOTIDE SEQUENCE [LARGE SCALE GENOMIC DNA]</scope>
    <source>
        <strain evidence="11 12">KUC8140</strain>
    </source>
</reference>
<keyword evidence="6" id="KW-0067">ATP-binding</keyword>
<evidence type="ECO:0000313" key="11">
    <source>
        <dbReference type="EMBL" id="KLO07014.1"/>
    </source>
</evidence>
<feature type="region of interest" description="Disordered" evidence="9">
    <location>
        <begin position="805"/>
        <end position="1266"/>
    </location>
</feature>
<dbReference type="EMBL" id="KQ086166">
    <property type="protein sequence ID" value="KLO07014.1"/>
    <property type="molecule type" value="Genomic_DNA"/>
</dbReference>
<comment type="catalytic activity">
    <reaction evidence="7">
        <text>L-threonyl-[protein] + ATP = O-phospho-L-threonyl-[protein] + ADP + H(+)</text>
        <dbReference type="Rhea" id="RHEA:46608"/>
        <dbReference type="Rhea" id="RHEA-COMP:11060"/>
        <dbReference type="Rhea" id="RHEA-COMP:11605"/>
        <dbReference type="ChEBI" id="CHEBI:15378"/>
        <dbReference type="ChEBI" id="CHEBI:30013"/>
        <dbReference type="ChEBI" id="CHEBI:30616"/>
        <dbReference type="ChEBI" id="CHEBI:61977"/>
        <dbReference type="ChEBI" id="CHEBI:456216"/>
        <dbReference type="EC" id="2.7.11.1"/>
    </reaction>
</comment>
<evidence type="ECO:0000256" key="4">
    <source>
        <dbReference type="ARBA" id="ARBA00022741"/>
    </source>
</evidence>
<dbReference type="Pfam" id="PF00069">
    <property type="entry name" value="Pkinase"/>
    <property type="match status" value="1"/>
</dbReference>
<feature type="compositionally biased region" description="Polar residues" evidence="9">
    <location>
        <begin position="473"/>
        <end position="485"/>
    </location>
</feature>
<feature type="compositionally biased region" description="Low complexity" evidence="9">
    <location>
        <begin position="703"/>
        <end position="720"/>
    </location>
</feature>
<accession>A0A0H2R594</accession>
<keyword evidence="3" id="KW-0808">Transferase</keyword>
<evidence type="ECO:0000256" key="3">
    <source>
        <dbReference type="ARBA" id="ARBA00022679"/>
    </source>
</evidence>
<evidence type="ECO:0000256" key="9">
    <source>
        <dbReference type="SAM" id="MobiDB-lite"/>
    </source>
</evidence>
<feature type="compositionally biased region" description="Low complexity" evidence="9">
    <location>
        <begin position="989"/>
        <end position="1003"/>
    </location>
</feature>
<keyword evidence="2" id="KW-0723">Serine/threonine-protein kinase</keyword>
<dbReference type="Gene3D" id="1.10.510.10">
    <property type="entry name" value="Transferase(Phosphotransferase) domain 1"/>
    <property type="match status" value="1"/>
</dbReference>
<evidence type="ECO:0000256" key="8">
    <source>
        <dbReference type="ARBA" id="ARBA00048679"/>
    </source>
</evidence>
<feature type="compositionally biased region" description="Basic and acidic residues" evidence="9">
    <location>
        <begin position="1173"/>
        <end position="1189"/>
    </location>
</feature>
<dbReference type="GO" id="GO:0007015">
    <property type="term" value="P:actin filament organization"/>
    <property type="evidence" value="ECO:0007669"/>
    <property type="project" value="TreeGrafter"/>
</dbReference>
<dbReference type="InterPro" id="IPR000719">
    <property type="entry name" value="Prot_kinase_dom"/>
</dbReference>
<feature type="compositionally biased region" description="Polar residues" evidence="9">
    <location>
        <begin position="688"/>
        <end position="702"/>
    </location>
</feature>
<dbReference type="PANTHER" id="PTHR22967">
    <property type="entry name" value="SERINE/THREONINE PROTEIN KINASE"/>
    <property type="match status" value="1"/>
</dbReference>
<dbReference type="SUPFAM" id="SSF56112">
    <property type="entry name" value="Protein kinase-like (PK-like)"/>
    <property type="match status" value="1"/>
</dbReference>
<feature type="compositionally biased region" description="Polar residues" evidence="9">
    <location>
        <begin position="1098"/>
        <end position="1130"/>
    </location>
</feature>
<dbReference type="AlphaFoldDB" id="A0A0H2R594"/>
<dbReference type="InterPro" id="IPR011009">
    <property type="entry name" value="Kinase-like_dom_sf"/>
</dbReference>
<dbReference type="PROSITE" id="PS50011">
    <property type="entry name" value="PROTEIN_KINASE_DOM"/>
    <property type="match status" value="1"/>
</dbReference>
<evidence type="ECO:0000256" key="5">
    <source>
        <dbReference type="ARBA" id="ARBA00022777"/>
    </source>
</evidence>
<feature type="compositionally biased region" description="Polar residues" evidence="9">
    <location>
        <begin position="633"/>
        <end position="657"/>
    </location>
</feature>
<name>A0A0H2R594_9AGAM</name>
<dbReference type="STRING" id="27342.A0A0H2R594"/>
<dbReference type="InParanoid" id="A0A0H2R594"/>
<dbReference type="PANTHER" id="PTHR22967:SF57">
    <property type="entry name" value="AUXILIN, ISOFORM A-RELATED"/>
    <property type="match status" value="1"/>
</dbReference>
<dbReference type="GO" id="GO:0000147">
    <property type="term" value="P:actin cortical patch assembly"/>
    <property type="evidence" value="ECO:0007669"/>
    <property type="project" value="TreeGrafter"/>
</dbReference>
<dbReference type="GO" id="GO:0004674">
    <property type="term" value="F:protein serine/threonine kinase activity"/>
    <property type="evidence" value="ECO:0007669"/>
    <property type="project" value="UniProtKB-KW"/>
</dbReference>
<comment type="catalytic activity">
    <reaction evidence="8">
        <text>L-seryl-[protein] + ATP = O-phospho-L-seryl-[protein] + ADP + H(+)</text>
        <dbReference type="Rhea" id="RHEA:17989"/>
        <dbReference type="Rhea" id="RHEA-COMP:9863"/>
        <dbReference type="Rhea" id="RHEA-COMP:11604"/>
        <dbReference type="ChEBI" id="CHEBI:15378"/>
        <dbReference type="ChEBI" id="CHEBI:29999"/>
        <dbReference type="ChEBI" id="CHEBI:30616"/>
        <dbReference type="ChEBI" id="CHEBI:83421"/>
        <dbReference type="ChEBI" id="CHEBI:456216"/>
        <dbReference type="EC" id="2.7.11.1"/>
    </reaction>
</comment>
<dbReference type="GO" id="GO:0005524">
    <property type="term" value="F:ATP binding"/>
    <property type="evidence" value="ECO:0007669"/>
    <property type="project" value="UniProtKB-KW"/>
</dbReference>
<feature type="compositionally biased region" description="Low complexity" evidence="9">
    <location>
        <begin position="436"/>
        <end position="446"/>
    </location>
</feature>
<keyword evidence="12" id="KW-1185">Reference proteome</keyword>
<feature type="compositionally biased region" description="Low complexity" evidence="9">
    <location>
        <begin position="1080"/>
        <end position="1091"/>
    </location>
</feature>
<feature type="domain" description="Protein kinase" evidence="10">
    <location>
        <begin position="29"/>
        <end position="304"/>
    </location>
</feature>
<evidence type="ECO:0000256" key="1">
    <source>
        <dbReference type="ARBA" id="ARBA00012513"/>
    </source>
</evidence>
<feature type="compositionally biased region" description="Polar residues" evidence="9">
    <location>
        <begin position="860"/>
        <end position="878"/>
    </location>
</feature>
<keyword evidence="5" id="KW-0418">Kinase</keyword>